<name>A0A6G7ZLM4_9SPHN</name>
<dbReference type="InterPro" id="IPR016032">
    <property type="entry name" value="Sig_transdc_resp-reg_C-effctor"/>
</dbReference>
<sequence length="362" mass="39937">MKLTTHLIYEAVLDDQLFAELPTMIAEATGARSCVLHWRDSATGAADIAAHSGYFSDEQMENYAANFVEYDLWTEAGMGQGRINKAWNTTDLVTQDEYDSSIFYNEWIRAMGDDTYYCCGSVMETFQGKGIIGLHRGRAQEDFSASSLNLLDGQVEHLRRMFGIRSRISHLTKRLDLLEAIFESGTGASLVIGSDGRVLAANPAGDSFLSSGRFLRVRNGRIEPSDAGQRETFERSLAMSFRPDQPGAAECILSDKDGALVIATFTPLTGQSWLQGSLVTINRTGQRVGRELTAHHLQSMYGLSAAEADVALRLTEGRSLRQISDERRSALGTVRTQMKHILTKLGVSRQADVVRTVLTLLK</sequence>
<dbReference type="Gene3D" id="1.10.10.10">
    <property type="entry name" value="Winged helix-like DNA-binding domain superfamily/Winged helix DNA-binding domain"/>
    <property type="match status" value="1"/>
</dbReference>
<evidence type="ECO:0000313" key="3">
    <source>
        <dbReference type="Proteomes" id="UP000502502"/>
    </source>
</evidence>
<evidence type="ECO:0000313" key="2">
    <source>
        <dbReference type="EMBL" id="QIL01819.1"/>
    </source>
</evidence>
<organism evidence="2 3">
    <name type="scientific">Sphingomonas sinipercae</name>
    <dbReference type="NCBI Taxonomy" id="2714944"/>
    <lineage>
        <taxon>Bacteria</taxon>
        <taxon>Pseudomonadati</taxon>
        <taxon>Pseudomonadota</taxon>
        <taxon>Alphaproteobacteria</taxon>
        <taxon>Sphingomonadales</taxon>
        <taxon>Sphingomonadaceae</taxon>
        <taxon>Sphingomonas</taxon>
    </lineage>
</organism>
<dbReference type="SUPFAM" id="SSF46894">
    <property type="entry name" value="C-terminal effector domain of the bipartite response regulators"/>
    <property type="match status" value="1"/>
</dbReference>
<feature type="domain" description="HTH luxR-type" evidence="1">
    <location>
        <begin position="300"/>
        <end position="357"/>
    </location>
</feature>
<gene>
    <name evidence="2" type="ORF">G7078_02805</name>
</gene>
<dbReference type="EMBL" id="CP049871">
    <property type="protein sequence ID" value="QIL01819.1"/>
    <property type="molecule type" value="Genomic_DNA"/>
</dbReference>
<accession>A0A6G7ZLM4</accession>
<dbReference type="RefSeq" id="WP_166092770.1">
    <property type="nucleotide sequence ID" value="NZ_CP049871.1"/>
</dbReference>
<dbReference type="AlphaFoldDB" id="A0A6G7ZLM4"/>
<reference evidence="2 3" key="1">
    <citation type="submission" date="2020-03" db="EMBL/GenBank/DDBJ databases">
        <title>Sphingomonas sp. nov., isolated from fish.</title>
        <authorList>
            <person name="Hyun D.-W."/>
            <person name="Bae J.-W."/>
        </authorList>
    </citation>
    <scope>NUCLEOTIDE SEQUENCE [LARGE SCALE GENOMIC DNA]</scope>
    <source>
        <strain evidence="2 3">HDW15C</strain>
    </source>
</reference>
<keyword evidence="3" id="KW-1185">Reference proteome</keyword>
<dbReference type="GO" id="GO:0003677">
    <property type="term" value="F:DNA binding"/>
    <property type="evidence" value="ECO:0007669"/>
    <property type="project" value="InterPro"/>
</dbReference>
<dbReference type="Proteomes" id="UP000502502">
    <property type="component" value="Chromosome"/>
</dbReference>
<evidence type="ECO:0000259" key="1">
    <source>
        <dbReference type="SMART" id="SM00421"/>
    </source>
</evidence>
<dbReference type="KEGG" id="ssin:G7078_02805"/>
<proteinExistence type="predicted"/>
<dbReference type="InterPro" id="IPR036388">
    <property type="entry name" value="WH-like_DNA-bd_sf"/>
</dbReference>
<protein>
    <submittedName>
        <fullName evidence="2">Helix-turn-helix domain-containing protein</fullName>
    </submittedName>
</protein>
<dbReference type="GO" id="GO:0006355">
    <property type="term" value="P:regulation of DNA-templated transcription"/>
    <property type="evidence" value="ECO:0007669"/>
    <property type="project" value="InterPro"/>
</dbReference>
<dbReference type="InterPro" id="IPR000792">
    <property type="entry name" value="Tscrpt_reg_LuxR_C"/>
</dbReference>
<dbReference type="SMART" id="SM00421">
    <property type="entry name" value="HTH_LUXR"/>
    <property type="match status" value="1"/>
</dbReference>